<keyword evidence="4" id="KW-0479">Metal-binding</keyword>
<keyword evidence="12" id="KW-1185">Reference proteome</keyword>
<evidence type="ECO:0000256" key="5">
    <source>
        <dbReference type="ARBA" id="ARBA00022771"/>
    </source>
</evidence>
<keyword evidence="8" id="KW-0804">Transcription</keyword>
<feature type="compositionally biased region" description="Acidic residues" evidence="10">
    <location>
        <begin position="252"/>
        <end position="266"/>
    </location>
</feature>
<comment type="subcellular location">
    <subcellularLocation>
        <location evidence="2">Nucleus</location>
    </subcellularLocation>
</comment>
<proteinExistence type="inferred from homology"/>
<dbReference type="PANTHER" id="PTHR20934">
    <property type="entry name" value="TRANSCRIPTION ELONGATION FACTOR 1 HOMOLOG"/>
    <property type="match status" value="1"/>
</dbReference>
<dbReference type="InterPro" id="IPR038567">
    <property type="entry name" value="T_Elf1_sf"/>
</dbReference>
<feature type="compositionally biased region" description="Basic and acidic residues" evidence="10">
    <location>
        <begin position="192"/>
        <end position="201"/>
    </location>
</feature>
<feature type="compositionally biased region" description="Basic and acidic residues" evidence="10">
    <location>
        <begin position="226"/>
        <end position="238"/>
    </location>
</feature>
<dbReference type="PANTHER" id="PTHR20934:SF0">
    <property type="entry name" value="TRANSCRIPTION ELONGATION FACTOR 1 HOMOLOG"/>
    <property type="match status" value="1"/>
</dbReference>
<evidence type="ECO:0000256" key="8">
    <source>
        <dbReference type="ARBA" id="ARBA00023163"/>
    </source>
</evidence>
<keyword evidence="7" id="KW-0805">Transcription regulation</keyword>
<feature type="compositionally biased region" description="Basic and acidic residues" evidence="10">
    <location>
        <begin position="120"/>
        <end position="132"/>
    </location>
</feature>
<evidence type="ECO:0000313" key="11">
    <source>
        <dbReference type="EMBL" id="OEH80529.1"/>
    </source>
</evidence>
<reference evidence="11 12" key="1">
    <citation type="journal article" date="2016" name="BMC Genomics">
        <title>Comparative genomics reveals Cyclospora cayetanensis possesses coccidia-like metabolism and invasion components but unique surface antigens.</title>
        <authorList>
            <person name="Liu S."/>
            <person name="Wang L."/>
            <person name="Zheng H."/>
            <person name="Xu Z."/>
            <person name="Roellig D.M."/>
            <person name="Li N."/>
            <person name="Frace M.A."/>
            <person name="Tang K."/>
            <person name="Arrowood M.J."/>
            <person name="Moss D.M."/>
            <person name="Zhang L."/>
            <person name="Feng Y."/>
            <person name="Xiao L."/>
        </authorList>
    </citation>
    <scope>NUCLEOTIDE SEQUENCE [LARGE SCALE GENOMIC DNA]</scope>
    <source>
        <strain evidence="11 12">CHN_HEN01</strain>
    </source>
</reference>
<dbReference type="InterPro" id="IPR007808">
    <property type="entry name" value="Elf1"/>
</dbReference>
<evidence type="ECO:0000256" key="3">
    <source>
        <dbReference type="ARBA" id="ARBA00009730"/>
    </source>
</evidence>
<keyword evidence="5" id="KW-0863">Zinc-finger</keyword>
<evidence type="ECO:0000256" key="1">
    <source>
        <dbReference type="ARBA" id="ARBA00003357"/>
    </source>
</evidence>
<feature type="region of interest" description="Disordered" evidence="10">
    <location>
        <begin position="94"/>
        <end position="266"/>
    </location>
</feature>
<dbReference type="FunFam" id="2.20.25.190:FF:000001">
    <property type="entry name" value="Transcription elongation factor 1 homolog"/>
    <property type="match status" value="1"/>
</dbReference>
<dbReference type="AlphaFoldDB" id="A0A1D3DAP8"/>
<keyword evidence="6" id="KW-0862">Zinc</keyword>
<evidence type="ECO:0000256" key="10">
    <source>
        <dbReference type="SAM" id="MobiDB-lite"/>
    </source>
</evidence>
<dbReference type="VEuPathDB" id="ToxoDB:LOC34619202"/>
<evidence type="ECO:0000256" key="4">
    <source>
        <dbReference type="ARBA" id="ARBA00022723"/>
    </source>
</evidence>
<comment type="function">
    <text evidence="1">Transcription elongation factor implicated in the maintenance of proper chromatin structure in actively transcribed regions.</text>
</comment>
<dbReference type="Gene3D" id="2.20.25.190">
    <property type="match status" value="1"/>
</dbReference>
<evidence type="ECO:0000256" key="7">
    <source>
        <dbReference type="ARBA" id="ARBA00023015"/>
    </source>
</evidence>
<name>A0A1D3DAP8_9EIME</name>
<dbReference type="GO" id="GO:0003746">
    <property type="term" value="F:translation elongation factor activity"/>
    <property type="evidence" value="ECO:0007669"/>
    <property type="project" value="UniProtKB-KW"/>
</dbReference>
<evidence type="ECO:0000256" key="2">
    <source>
        <dbReference type="ARBA" id="ARBA00004123"/>
    </source>
</evidence>
<feature type="compositionally biased region" description="Acidic residues" evidence="10">
    <location>
        <begin position="165"/>
        <end position="184"/>
    </location>
</feature>
<keyword evidence="11" id="KW-0648">Protein biosynthesis</keyword>
<dbReference type="GO" id="GO:0006368">
    <property type="term" value="P:transcription elongation by RNA polymerase II"/>
    <property type="evidence" value="ECO:0007669"/>
    <property type="project" value="TreeGrafter"/>
</dbReference>
<comment type="caution">
    <text evidence="11">The sequence shown here is derived from an EMBL/GenBank/DDBJ whole genome shotgun (WGS) entry which is preliminary data.</text>
</comment>
<gene>
    <name evidence="11" type="ORF">cyc_02329</name>
</gene>
<dbReference type="GO" id="GO:0008023">
    <property type="term" value="C:transcription elongation factor complex"/>
    <property type="evidence" value="ECO:0007669"/>
    <property type="project" value="TreeGrafter"/>
</dbReference>
<evidence type="ECO:0000256" key="6">
    <source>
        <dbReference type="ARBA" id="ARBA00022833"/>
    </source>
</evidence>
<keyword evidence="9" id="KW-0539">Nucleus</keyword>
<organism evidence="11 12">
    <name type="scientific">Cyclospora cayetanensis</name>
    <dbReference type="NCBI Taxonomy" id="88456"/>
    <lineage>
        <taxon>Eukaryota</taxon>
        <taxon>Sar</taxon>
        <taxon>Alveolata</taxon>
        <taxon>Apicomplexa</taxon>
        <taxon>Conoidasida</taxon>
        <taxon>Coccidia</taxon>
        <taxon>Eucoccidiorida</taxon>
        <taxon>Eimeriorina</taxon>
        <taxon>Eimeriidae</taxon>
        <taxon>Cyclospora</taxon>
    </lineage>
</organism>
<keyword evidence="11" id="KW-0251">Elongation factor</keyword>
<dbReference type="Pfam" id="PF05129">
    <property type="entry name" value="Zn_ribbon_Elf1"/>
    <property type="match status" value="1"/>
</dbReference>
<evidence type="ECO:0000313" key="12">
    <source>
        <dbReference type="Proteomes" id="UP000095192"/>
    </source>
</evidence>
<dbReference type="GO" id="GO:0000993">
    <property type="term" value="F:RNA polymerase II complex binding"/>
    <property type="evidence" value="ECO:0007669"/>
    <property type="project" value="TreeGrafter"/>
</dbReference>
<dbReference type="EMBL" id="JROU02000048">
    <property type="protein sequence ID" value="OEH80529.1"/>
    <property type="molecule type" value="Genomic_DNA"/>
</dbReference>
<dbReference type="VEuPathDB" id="ToxoDB:cyc_02329"/>
<protein>
    <submittedName>
        <fullName evidence="11">Transcription elongation factor 1</fullName>
    </submittedName>
</protein>
<evidence type="ECO:0000256" key="9">
    <source>
        <dbReference type="ARBA" id="ARBA00023242"/>
    </source>
</evidence>
<comment type="similarity">
    <text evidence="3">Belongs to the ELOF1 family.</text>
</comment>
<dbReference type="GO" id="GO:0008270">
    <property type="term" value="F:zinc ion binding"/>
    <property type="evidence" value="ECO:0007669"/>
    <property type="project" value="UniProtKB-KW"/>
</dbReference>
<dbReference type="InParanoid" id="A0A1D3DAP8"/>
<sequence length="266" mass="28214">MGKRKSTSIKPKPNRIPKLDKEFNCPFCNSSTAVKVELDRVRGIAALTCRVCKTAYNRAVSRLEEGIDVYGDWIDACVAANAAAAKEAQLKLERGSQLPQGGASRGPPSAATESPSDSEAATRGKEKIERQGTPRRGGFQGSGGARKVSSAQRGSTKKLARSTESEAEGSSSEETEGVDPEGDEGSPSLKRLRVDRGREGEEGGEAVGSEGSDTEGLHPAEQGGDAGERVRAREKGEAEIGGVLEQYRRDAEGEEEDSTALFNDDE</sequence>
<accession>A0A1D3DAP8</accession>
<dbReference type="SUPFAM" id="SSF57783">
    <property type="entry name" value="Zinc beta-ribbon"/>
    <property type="match status" value="1"/>
</dbReference>
<dbReference type="Proteomes" id="UP000095192">
    <property type="component" value="Unassembled WGS sequence"/>
</dbReference>